<comment type="caution">
    <text evidence="1">The sequence shown here is derived from an EMBL/GenBank/DDBJ whole genome shotgun (WGS) entry which is preliminary data.</text>
</comment>
<evidence type="ECO:0000313" key="2">
    <source>
        <dbReference type="Proteomes" id="UP000789396"/>
    </source>
</evidence>
<sequence>MVTSKKDKKLASVTMKLSENNEIIDGTPVDAREISNPAIIILGNTVAFTNLTKKQTEYPQFQEALDQEMRDLLTSVDNRCFISPNPEMYKKDSPPVLCNMKKAKALISEFRSAYTTATFNEIRDAENREAEALKAASGGCFKLDTQVILINRKVVPMSSVRVGDQ</sequence>
<keyword evidence="2" id="KW-1185">Reference proteome</keyword>
<dbReference type="OrthoDB" id="2389289at2759"/>
<dbReference type="Proteomes" id="UP000789396">
    <property type="component" value="Unassembled WGS sequence"/>
</dbReference>
<proteinExistence type="predicted"/>
<accession>A0A9N9BNJ0</accession>
<protein>
    <submittedName>
        <fullName evidence="1">7914_t:CDS:1</fullName>
    </submittedName>
</protein>
<reference evidence="1" key="1">
    <citation type="submission" date="2021-06" db="EMBL/GenBank/DDBJ databases">
        <authorList>
            <person name="Kallberg Y."/>
            <person name="Tangrot J."/>
            <person name="Rosling A."/>
        </authorList>
    </citation>
    <scope>NUCLEOTIDE SEQUENCE</scope>
    <source>
        <strain evidence="1">IN212</strain>
    </source>
</reference>
<organism evidence="1 2">
    <name type="scientific">Racocetra fulgida</name>
    <dbReference type="NCBI Taxonomy" id="60492"/>
    <lineage>
        <taxon>Eukaryota</taxon>
        <taxon>Fungi</taxon>
        <taxon>Fungi incertae sedis</taxon>
        <taxon>Mucoromycota</taxon>
        <taxon>Glomeromycotina</taxon>
        <taxon>Glomeromycetes</taxon>
        <taxon>Diversisporales</taxon>
        <taxon>Gigasporaceae</taxon>
        <taxon>Racocetra</taxon>
    </lineage>
</organism>
<evidence type="ECO:0000313" key="1">
    <source>
        <dbReference type="EMBL" id="CAG8570266.1"/>
    </source>
</evidence>
<dbReference type="AlphaFoldDB" id="A0A9N9BNJ0"/>
<feature type="non-terminal residue" evidence="1">
    <location>
        <position position="1"/>
    </location>
</feature>
<name>A0A9N9BNJ0_9GLOM</name>
<dbReference type="EMBL" id="CAJVPZ010006167">
    <property type="protein sequence ID" value="CAG8570266.1"/>
    <property type="molecule type" value="Genomic_DNA"/>
</dbReference>
<gene>
    <name evidence="1" type="ORF">RFULGI_LOCUS5425</name>
</gene>